<keyword evidence="1" id="KW-0732">Signal</keyword>
<evidence type="ECO:0000256" key="1">
    <source>
        <dbReference type="SAM" id="SignalP"/>
    </source>
</evidence>
<dbReference type="AlphaFoldDB" id="A0A7W6JB49"/>
<reference evidence="2 3" key="1">
    <citation type="submission" date="2020-08" db="EMBL/GenBank/DDBJ databases">
        <title>Genomic Encyclopedia of Type Strains, Phase IV (KMG-IV): sequencing the most valuable type-strain genomes for metagenomic binning, comparative biology and taxonomic classification.</title>
        <authorList>
            <person name="Goeker M."/>
        </authorList>
    </citation>
    <scope>NUCLEOTIDE SEQUENCE [LARGE SCALE GENOMIC DNA]</scope>
    <source>
        <strain evidence="2 3">DSM 23960</strain>
    </source>
</reference>
<comment type="caution">
    <text evidence="2">The sequence shown here is derived from an EMBL/GenBank/DDBJ whole genome shotgun (WGS) entry which is preliminary data.</text>
</comment>
<dbReference type="PROSITE" id="PS51257">
    <property type="entry name" value="PROKAR_LIPOPROTEIN"/>
    <property type="match status" value="1"/>
</dbReference>
<name>A0A7W6JB49_9CAUL</name>
<dbReference type="Proteomes" id="UP000529946">
    <property type="component" value="Unassembled WGS sequence"/>
</dbReference>
<protein>
    <recommendedName>
        <fullName evidence="4">Lipoprotein</fullName>
    </recommendedName>
</protein>
<gene>
    <name evidence="2" type="ORF">GGR12_000671</name>
</gene>
<feature type="signal peptide" evidence="1">
    <location>
        <begin position="1"/>
        <end position="22"/>
    </location>
</feature>
<accession>A0A7W6JB49</accession>
<keyword evidence="3" id="KW-1185">Reference proteome</keyword>
<feature type="chain" id="PRO_5031411959" description="Lipoprotein" evidence="1">
    <location>
        <begin position="23"/>
        <end position="164"/>
    </location>
</feature>
<dbReference type="EMBL" id="JACIDM010000001">
    <property type="protein sequence ID" value="MBB4081832.1"/>
    <property type="molecule type" value="Genomic_DNA"/>
</dbReference>
<evidence type="ECO:0000313" key="2">
    <source>
        <dbReference type="EMBL" id="MBB4081832.1"/>
    </source>
</evidence>
<evidence type="ECO:0008006" key="4">
    <source>
        <dbReference type="Google" id="ProtNLM"/>
    </source>
</evidence>
<evidence type="ECO:0000313" key="3">
    <source>
        <dbReference type="Proteomes" id="UP000529946"/>
    </source>
</evidence>
<proteinExistence type="predicted"/>
<dbReference type="RefSeq" id="WP_183202901.1">
    <property type="nucleotide sequence ID" value="NZ_JACIDM010000001.1"/>
</dbReference>
<organism evidence="2 3">
    <name type="scientific">Brevundimonas lenta</name>
    <dbReference type="NCBI Taxonomy" id="424796"/>
    <lineage>
        <taxon>Bacteria</taxon>
        <taxon>Pseudomonadati</taxon>
        <taxon>Pseudomonadota</taxon>
        <taxon>Alphaproteobacteria</taxon>
        <taxon>Caulobacterales</taxon>
        <taxon>Caulobacteraceae</taxon>
        <taxon>Brevundimonas</taxon>
    </lineage>
</organism>
<sequence>MKRTLTAAAVMATMAMVGCSQPAEKTAPDAAAAAEVATDAADVAPAAAAAPAARAAPAAPGAPVFAVIYPGGTPDGPATTAQSAEGPGGILSFKTDATPDQVIAFYRQRAEAAGLKSINTMNRDDARAYAAGDGADGTGKLLNVIATPVDGGPTDVMLSWSNGR</sequence>